<dbReference type="Pfam" id="PF00005">
    <property type="entry name" value="ABC_tran"/>
    <property type="match status" value="1"/>
</dbReference>
<evidence type="ECO:0000256" key="1">
    <source>
        <dbReference type="ARBA" id="ARBA00022741"/>
    </source>
</evidence>
<dbReference type="GO" id="GO:0042626">
    <property type="term" value="F:ATPase-coupled transmembrane transporter activity"/>
    <property type="evidence" value="ECO:0007669"/>
    <property type="project" value="TreeGrafter"/>
</dbReference>
<dbReference type="Gene3D" id="3.40.50.300">
    <property type="entry name" value="P-loop containing nucleotide triphosphate hydrolases"/>
    <property type="match status" value="1"/>
</dbReference>
<evidence type="ECO:0000313" key="5">
    <source>
        <dbReference type="Proteomes" id="UP000292052"/>
    </source>
</evidence>
<dbReference type="PANTHER" id="PTHR24223:SF448">
    <property type="entry name" value="FI20146P1-RELATED"/>
    <property type="match status" value="1"/>
</dbReference>
<feature type="non-terminal residue" evidence="4">
    <location>
        <position position="1"/>
    </location>
</feature>
<feature type="domain" description="ABC transporter" evidence="3">
    <location>
        <begin position="3"/>
        <end position="59"/>
    </location>
</feature>
<protein>
    <submittedName>
        <fullName evidence="4">ABC tran domain containing protein</fullName>
    </submittedName>
</protein>
<dbReference type="Proteomes" id="UP000292052">
    <property type="component" value="Unassembled WGS sequence"/>
</dbReference>
<accession>A0A482VTW6</accession>
<evidence type="ECO:0000313" key="4">
    <source>
        <dbReference type="EMBL" id="RZC36170.1"/>
    </source>
</evidence>
<reference evidence="4 5" key="1">
    <citation type="submission" date="2017-03" db="EMBL/GenBank/DDBJ databases">
        <title>Genome of the blue death feigning beetle - Asbolus verrucosus.</title>
        <authorList>
            <person name="Rider S.D."/>
        </authorList>
    </citation>
    <scope>NUCLEOTIDE SEQUENCE [LARGE SCALE GENOMIC DNA]</scope>
    <source>
        <strain evidence="4">Butters</strain>
        <tissue evidence="4">Head and leg muscle</tissue>
    </source>
</reference>
<dbReference type="EMBL" id="QDEB01064532">
    <property type="protein sequence ID" value="RZC36170.1"/>
    <property type="molecule type" value="Genomic_DNA"/>
</dbReference>
<keyword evidence="5" id="KW-1185">Reference proteome</keyword>
<gene>
    <name evidence="4" type="ORF">BDFB_014850</name>
</gene>
<dbReference type="SUPFAM" id="SSF52540">
    <property type="entry name" value="P-loop containing nucleoside triphosphate hydrolases"/>
    <property type="match status" value="1"/>
</dbReference>
<dbReference type="GO" id="GO:0016020">
    <property type="term" value="C:membrane"/>
    <property type="evidence" value="ECO:0007669"/>
    <property type="project" value="TreeGrafter"/>
</dbReference>
<keyword evidence="2" id="KW-0067">ATP-binding</keyword>
<name>A0A482VTW6_ASBVE</name>
<dbReference type="InterPro" id="IPR027417">
    <property type="entry name" value="P-loop_NTPase"/>
</dbReference>
<comment type="caution">
    <text evidence="4">The sequence shown here is derived from an EMBL/GenBank/DDBJ whole genome shotgun (WGS) entry which is preliminary data.</text>
</comment>
<dbReference type="OrthoDB" id="6500128at2759"/>
<dbReference type="AlphaFoldDB" id="A0A482VTW6"/>
<dbReference type="STRING" id="1661398.A0A482VTW6"/>
<proteinExistence type="predicted"/>
<dbReference type="GO" id="GO:0005524">
    <property type="term" value="F:ATP binding"/>
    <property type="evidence" value="ECO:0007669"/>
    <property type="project" value="UniProtKB-KW"/>
</dbReference>
<sequence length="128" mass="14608">YEIWNALEDFGLKDVVADLPSGLECEIGSNFSVGQNQLLCLVRTMLRETKIVVLDEATANVDLKTDKVIQSAIRRRFRGYMVLTIAHYSSTIMDSDTILIMNNGRVREFDQARKFMEYSDGFPCNFVN</sequence>
<keyword evidence="1" id="KW-0547">Nucleotide-binding</keyword>
<evidence type="ECO:0000259" key="3">
    <source>
        <dbReference type="Pfam" id="PF00005"/>
    </source>
</evidence>
<evidence type="ECO:0000256" key="2">
    <source>
        <dbReference type="ARBA" id="ARBA00022840"/>
    </source>
</evidence>
<dbReference type="PANTHER" id="PTHR24223">
    <property type="entry name" value="ATP-BINDING CASSETTE SUB-FAMILY C"/>
    <property type="match status" value="1"/>
</dbReference>
<dbReference type="GO" id="GO:0016887">
    <property type="term" value="F:ATP hydrolysis activity"/>
    <property type="evidence" value="ECO:0007669"/>
    <property type="project" value="InterPro"/>
</dbReference>
<dbReference type="InterPro" id="IPR050173">
    <property type="entry name" value="ABC_transporter_C-like"/>
</dbReference>
<organism evidence="4 5">
    <name type="scientific">Asbolus verrucosus</name>
    <name type="common">Desert ironclad beetle</name>
    <dbReference type="NCBI Taxonomy" id="1661398"/>
    <lineage>
        <taxon>Eukaryota</taxon>
        <taxon>Metazoa</taxon>
        <taxon>Ecdysozoa</taxon>
        <taxon>Arthropoda</taxon>
        <taxon>Hexapoda</taxon>
        <taxon>Insecta</taxon>
        <taxon>Pterygota</taxon>
        <taxon>Neoptera</taxon>
        <taxon>Endopterygota</taxon>
        <taxon>Coleoptera</taxon>
        <taxon>Polyphaga</taxon>
        <taxon>Cucujiformia</taxon>
        <taxon>Tenebrionidae</taxon>
        <taxon>Pimeliinae</taxon>
        <taxon>Asbolus</taxon>
    </lineage>
</organism>
<dbReference type="InterPro" id="IPR003439">
    <property type="entry name" value="ABC_transporter-like_ATP-bd"/>
</dbReference>